<comment type="caution">
    <text evidence="1">The sequence shown here is derived from an EMBL/GenBank/DDBJ whole genome shotgun (WGS) entry which is preliminary data.</text>
</comment>
<dbReference type="Gene3D" id="2.40.400.10">
    <property type="entry name" value="Acetoacetate decarboxylase-like"/>
    <property type="match status" value="1"/>
</dbReference>
<dbReference type="SUPFAM" id="SSF160104">
    <property type="entry name" value="Acetoacetate decarboxylase-like"/>
    <property type="match status" value="1"/>
</dbReference>
<dbReference type="Pfam" id="PF06314">
    <property type="entry name" value="ADC"/>
    <property type="match status" value="1"/>
</dbReference>
<dbReference type="InterPro" id="IPR023375">
    <property type="entry name" value="ADC_dom_sf"/>
</dbReference>
<dbReference type="EMBL" id="JAVREN010000054">
    <property type="protein sequence ID" value="MDT0310069.1"/>
    <property type="molecule type" value="Genomic_DNA"/>
</dbReference>
<proteinExistence type="predicted"/>
<gene>
    <name evidence="1" type="ORF">RM780_24390</name>
</gene>
<name>A0ABU2LER2_9ACTN</name>
<protein>
    <submittedName>
        <fullName evidence="1">Acetoacetate decarboxylase family protein</fullName>
    </submittedName>
</protein>
<sequence>MTDGDASATEDPAERPAPYPPSPWHLAGDMYVSAWLVPVADLPRWRLAPGVRPWVLGGRCTLLTFWVDYSEGSVLEYRELLVALTVRHGRGLAAAAVAVWVDDERSLAGGRALWGIPKELGTFRFAHGGLEASEAGSFEGTLTPGGGRPVNVRYRDRFSLPGALPLRWRLVQRREGEPCVAPYRLSGRATVGHATLTAPTTGPLSFLHGRKPLASLALRDFTFRFGA</sequence>
<organism evidence="1 2">
    <name type="scientific">Streptomyces boetiae</name>
    <dbReference type="NCBI Taxonomy" id="3075541"/>
    <lineage>
        <taxon>Bacteria</taxon>
        <taxon>Bacillati</taxon>
        <taxon>Actinomycetota</taxon>
        <taxon>Actinomycetes</taxon>
        <taxon>Kitasatosporales</taxon>
        <taxon>Streptomycetaceae</taxon>
        <taxon>Streptomyces</taxon>
    </lineage>
</organism>
<dbReference type="RefSeq" id="WP_311633042.1">
    <property type="nucleotide sequence ID" value="NZ_JAVREN010000054.1"/>
</dbReference>
<keyword evidence="2" id="KW-1185">Reference proteome</keyword>
<evidence type="ECO:0000313" key="2">
    <source>
        <dbReference type="Proteomes" id="UP001183388"/>
    </source>
</evidence>
<reference evidence="2" key="1">
    <citation type="submission" date="2023-07" db="EMBL/GenBank/DDBJ databases">
        <title>30 novel species of actinomycetes from the DSMZ collection.</title>
        <authorList>
            <person name="Nouioui I."/>
        </authorList>
    </citation>
    <scope>NUCLEOTIDE SEQUENCE [LARGE SCALE GENOMIC DNA]</scope>
    <source>
        <strain evidence="2">DSM 44917</strain>
    </source>
</reference>
<dbReference type="Proteomes" id="UP001183388">
    <property type="component" value="Unassembled WGS sequence"/>
</dbReference>
<accession>A0ABU2LER2</accession>
<dbReference type="InterPro" id="IPR010451">
    <property type="entry name" value="Acetoacetate_decarboxylase"/>
</dbReference>
<evidence type="ECO:0000313" key="1">
    <source>
        <dbReference type="EMBL" id="MDT0310069.1"/>
    </source>
</evidence>